<protein>
    <submittedName>
        <fullName evidence="1">Glycoside hydrolase family protein</fullName>
    </submittedName>
</protein>
<gene>
    <name evidence="1" type="ORF">MJ1_0386</name>
</gene>
<evidence type="ECO:0000313" key="2">
    <source>
        <dbReference type="Proteomes" id="UP001055553"/>
    </source>
</evidence>
<dbReference type="RefSeq" id="WP_258393575.1">
    <property type="nucleotide sequence ID" value="NZ_AP019769.1"/>
</dbReference>
<dbReference type="GeneID" id="74568333"/>
<reference evidence="2" key="1">
    <citation type="journal article" date="2022" name="Int. J. Syst. Evol. Microbiol.">
        <title>Nanobdella aerobiophila gen. nov., sp. nov., a thermoacidophilic, obligate ectosymbiotic archaeon, and proposal of Nanobdellaceae fam. nov., Nanobdellales ord. nov. and Nanobdellia class. nov.</title>
        <authorList>
            <person name="Kato S."/>
            <person name="Ogasawara A."/>
            <person name="Itoh T."/>
            <person name="Sakai H.D."/>
            <person name="Shimizu M."/>
            <person name="Yuki M."/>
            <person name="Kaneko M."/>
            <person name="Takashina T."/>
            <person name="Ohkuma M."/>
        </authorList>
    </citation>
    <scope>NUCLEOTIDE SEQUENCE [LARGE SCALE GENOMIC DNA]</scope>
    <source>
        <strain evidence="2">MJ1</strain>
    </source>
</reference>
<dbReference type="Proteomes" id="UP001055553">
    <property type="component" value="Chromosome"/>
</dbReference>
<keyword evidence="1" id="KW-0378">Hydrolase</keyword>
<dbReference type="KEGG" id="naer:MJ1_0386"/>
<evidence type="ECO:0000313" key="1">
    <source>
        <dbReference type="EMBL" id="BBL45550.1"/>
    </source>
</evidence>
<dbReference type="GO" id="GO:0016787">
    <property type="term" value="F:hydrolase activity"/>
    <property type="evidence" value="ECO:0007669"/>
    <property type="project" value="UniProtKB-KW"/>
</dbReference>
<name>A0A915WSP9_9ARCH</name>
<dbReference type="AlphaFoldDB" id="A0A915WSP9"/>
<organism evidence="1 2">
    <name type="scientific">Nanobdella aerobiophila</name>
    <dbReference type="NCBI Taxonomy" id="2586965"/>
    <lineage>
        <taxon>Archaea</taxon>
        <taxon>Nanobdellota</taxon>
        <taxon>Nanobdellia</taxon>
        <taxon>Nanobdellales</taxon>
        <taxon>Nanobdellaceae</taxon>
        <taxon>Nanobdella</taxon>
    </lineage>
</organism>
<dbReference type="EMBL" id="AP019769">
    <property type="protein sequence ID" value="BBL45550.1"/>
    <property type="molecule type" value="Genomic_DNA"/>
</dbReference>
<keyword evidence="2" id="KW-1185">Reference proteome</keyword>
<sequence length="56" mass="6778">MSTFILDSLNYSKNVFKNFNEYNYYLDVIQIGMEFNDINGTVNLGYKLYNWNFIFQ</sequence>
<proteinExistence type="predicted"/>
<accession>A0A915WSP9</accession>